<reference evidence="1 2" key="1">
    <citation type="submission" date="2018-09" db="EMBL/GenBank/DDBJ databases">
        <title>Genomic investigation of the strawberry pathogen Phytophthora fragariae indicates pathogenicity is determined by transcriptional variation in three key races.</title>
        <authorList>
            <person name="Adams T.M."/>
            <person name="Armitage A.D."/>
            <person name="Sobczyk M.K."/>
            <person name="Bates H.J."/>
            <person name="Dunwell J.M."/>
            <person name="Nellist C.F."/>
            <person name="Harrison R.J."/>
        </authorList>
    </citation>
    <scope>NUCLEOTIDE SEQUENCE [LARGE SCALE GENOMIC DNA]</scope>
    <source>
        <strain evidence="1 2">ONT-3</strain>
    </source>
</reference>
<accession>A0A6G0JIW4</accession>
<name>A0A6G0JIW4_9STRA</name>
<dbReference type="EMBL" id="QXFX01006596">
    <property type="protein sequence ID" value="KAE9058239.1"/>
    <property type="molecule type" value="Genomic_DNA"/>
</dbReference>
<protein>
    <recommendedName>
        <fullName evidence="3">Retrotransposon gag domain-containing protein</fullName>
    </recommendedName>
</protein>
<comment type="caution">
    <text evidence="1">The sequence shown here is derived from an EMBL/GenBank/DDBJ whole genome shotgun (WGS) entry which is preliminary data.</text>
</comment>
<feature type="non-terminal residue" evidence="1">
    <location>
        <position position="87"/>
    </location>
</feature>
<evidence type="ECO:0000313" key="2">
    <source>
        <dbReference type="Proteomes" id="UP000488956"/>
    </source>
</evidence>
<dbReference type="Proteomes" id="UP000488956">
    <property type="component" value="Unassembled WGS sequence"/>
</dbReference>
<organism evidence="1 2">
    <name type="scientific">Phytophthora fragariae</name>
    <dbReference type="NCBI Taxonomy" id="53985"/>
    <lineage>
        <taxon>Eukaryota</taxon>
        <taxon>Sar</taxon>
        <taxon>Stramenopiles</taxon>
        <taxon>Oomycota</taxon>
        <taxon>Peronosporomycetes</taxon>
        <taxon>Peronosporales</taxon>
        <taxon>Peronosporaceae</taxon>
        <taxon>Phytophthora</taxon>
    </lineage>
</organism>
<dbReference type="AlphaFoldDB" id="A0A6G0JIW4"/>
<evidence type="ECO:0000313" key="1">
    <source>
        <dbReference type="EMBL" id="KAE9058239.1"/>
    </source>
</evidence>
<gene>
    <name evidence="1" type="ORF">PF010_g31071</name>
</gene>
<sequence>MQQANERFEFLVASRGEHKKKDPPVYEGKFGEVIELWIFATEQYYTNKRHLMEAESSDFVTLISSNLGKSVLNWYRAFIANCERMNV</sequence>
<evidence type="ECO:0008006" key="3">
    <source>
        <dbReference type="Google" id="ProtNLM"/>
    </source>
</evidence>
<proteinExistence type="predicted"/>